<dbReference type="RefSeq" id="WP_228415817.1">
    <property type="nucleotide sequence ID" value="NZ_CP081135.1"/>
</dbReference>
<evidence type="ECO:0000313" key="1">
    <source>
        <dbReference type="EMBL" id="UEL47363.1"/>
    </source>
</evidence>
<proteinExistence type="predicted"/>
<name>A0AAX2ZDG9_9FIRM</name>
<dbReference type="Proteomes" id="UP001198983">
    <property type="component" value="Chromosome"/>
</dbReference>
<evidence type="ECO:0000313" key="2">
    <source>
        <dbReference type="Proteomes" id="UP001198983"/>
    </source>
</evidence>
<protein>
    <submittedName>
        <fullName evidence="1">Uncharacterized protein</fullName>
    </submittedName>
</protein>
<reference evidence="1 2" key="1">
    <citation type="journal article" date="2023" name="Int. J. Syst. Evol. Microbiol.">
        <title>Terrisporobacter hibernicus sp. nov., isolated from bovine faeces in Northern Ireland.</title>
        <authorList>
            <person name="Mitchell M."/>
            <person name="Nguyen S.V."/>
            <person name="Connor M."/>
            <person name="Fairley D.J."/>
            <person name="Donoghue O."/>
            <person name="Marshall H."/>
            <person name="Koolman L."/>
            <person name="McMullan G."/>
            <person name="Schaffer K.E."/>
            <person name="McGrath J.W."/>
            <person name="Fanning S."/>
        </authorList>
    </citation>
    <scope>NUCLEOTIDE SEQUENCE [LARGE SCALE GENOMIC DNA]</scope>
    <source>
        <strain evidence="1 2">MCA3</strain>
    </source>
</reference>
<keyword evidence="2" id="KW-1185">Reference proteome</keyword>
<dbReference type="KEGG" id="tem:JW646_17305"/>
<organism evidence="1 2">
    <name type="scientific">Terrisporobacter hibernicus</name>
    <dbReference type="NCBI Taxonomy" id="2813371"/>
    <lineage>
        <taxon>Bacteria</taxon>
        <taxon>Bacillati</taxon>
        <taxon>Bacillota</taxon>
        <taxon>Clostridia</taxon>
        <taxon>Peptostreptococcales</taxon>
        <taxon>Peptostreptococcaceae</taxon>
        <taxon>Terrisporobacter</taxon>
    </lineage>
</organism>
<gene>
    <name evidence="1" type="ORF">JW646_17305</name>
</gene>
<dbReference type="EMBL" id="CP081135">
    <property type="protein sequence ID" value="UEL47363.1"/>
    <property type="molecule type" value="Genomic_DNA"/>
</dbReference>
<sequence length="104" mass="11773">MATQTTNYKLNKPGENDFIEIEKINENFDKIDTTLFGKVDKSEGKGLSSNDYTNEEKNKLKSLENYTHPETHLASMIVFEDGETLQDKLNNNTLYKPVVEGVGV</sequence>
<dbReference type="AlphaFoldDB" id="A0AAX2ZDG9"/>
<accession>A0AAX2ZDG9</accession>